<reference evidence="1" key="1">
    <citation type="journal article" date="2014" name="Front. Microbiol.">
        <title>High frequency of phylogenetically diverse reductive dehalogenase-homologous genes in deep subseafloor sedimentary metagenomes.</title>
        <authorList>
            <person name="Kawai M."/>
            <person name="Futagami T."/>
            <person name="Toyoda A."/>
            <person name="Takaki Y."/>
            <person name="Nishi S."/>
            <person name="Hori S."/>
            <person name="Arai W."/>
            <person name="Tsubouchi T."/>
            <person name="Morono Y."/>
            <person name="Uchiyama I."/>
            <person name="Ito T."/>
            <person name="Fujiyama A."/>
            <person name="Inagaki F."/>
            <person name="Takami H."/>
        </authorList>
    </citation>
    <scope>NUCLEOTIDE SEQUENCE</scope>
    <source>
        <strain evidence="1">Expedition CK06-06</strain>
    </source>
</reference>
<protein>
    <submittedName>
        <fullName evidence="1">Uncharacterized protein</fullName>
    </submittedName>
</protein>
<dbReference type="GO" id="GO:0015562">
    <property type="term" value="F:efflux transmembrane transporter activity"/>
    <property type="evidence" value="ECO:0007669"/>
    <property type="project" value="InterPro"/>
</dbReference>
<accession>X0V9X4</accession>
<dbReference type="PANTHER" id="PTHR30203">
    <property type="entry name" value="OUTER MEMBRANE CATION EFFLUX PROTEIN"/>
    <property type="match status" value="1"/>
</dbReference>
<proteinExistence type="predicted"/>
<gene>
    <name evidence="1" type="ORF">S01H1_46609</name>
</gene>
<dbReference type="AlphaFoldDB" id="X0V9X4"/>
<feature type="non-terminal residue" evidence="1">
    <location>
        <position position="71"/>
    </location>
</feature>
<organism evidence="1">
    <name type="scientific">marine sediment metagenome</name>
    <dbReference type="NCBI Taxonomy" id="412755"/>
    <lineage>
        <taxon>unclassified sequences</taxon>
        <taxon>metagenomes</taxon>
        <taxon>ecological metagenomes</taxon>
    </lineage>
</organism>
<dbReference type="SUPFAM" id="SSF56954">
    <property type="entry name" value="Outer membrane efflux proteins (OEP)"/>
    <property type="match status" value="1"/>
</dbReference>
<dbReference type="Pfam" id="PF02321">
    <property type="entry name" value="OEP"/>
    <property type="match status" value="1"/>
</dbReference>
<dbReference type="Gene3D" id="1.20.1600.10">
    <property type="entry name" value="Outer membrane efflux proteins (OEP)"/>
    <property type="match status" value="1"/>
</dbReference>
<sequence>MFTPQSVAHKVGPSLTWNILNFGRIRNKIHAQEARFEQAVRRYRTTVLTAAEEVENALASYMLERERSKSL</sequence>
<dbReference type="InterPro" id="IPR003423">
    <property type="entry name" value="OMP_efflux"/>
</dbReference>
<comment type="caution">
    <text evidence="1">The sequence shown here is derived from an EMBL/GenBank/DDBJ whole genome shotgun (WGS) entry which is preliminary data.</text>
</comment>
<dbReference type="InterPro" id="IPR010131">
    <property type="entry name" value="MdtP/NodT-like"/>
</dbReference>
<evidence type="ECO:0000313" key="1">
    <source>
        <dbReference type="EMBL" id="GAG09303.1"/>
    </source>
</evidence>
<name>X0V9X4_9ZZZZ</name>
<dbReference type="EMBL" id="BARS01029852">
    <property type="protein sequence ID" value="GAG09303.1"/>
    <property type="molecule type" value="Genomic_DNA"/>
</dbReference>